<dbReference type="EMBL" id="MU006254">
    <property type="protein sequence ID" value="KAF2818335.1"/>
    <property type="molecule type" value="Genomic_DNA"/>
</dbReference>
<organism evidence="2 3">
    <name type="scientific">Ophiobolus disseminans</name>
    <dbReference type="NCBI Taxonomy" id="1469910"/>
    <lineage>
        <taxon>Eukaryota</taxon>
        <taxon>Fungi</taxon>
        <taxon>Dikarya</taxon>
        <taxon>Ascomycota</taxon>
        <taxon>Pezizomycotina</taxon>
        <taxon>Dothideomycetes</taxon>
        <taxon>Pleosporomycetidae</taxon>
        <taxon>Pleosporales</taxon>
        <taxon>Pleosporineae</taxon>
        <taxon>Phaeosphaeriaceae</taxon>
        <taxon>Ophiobolus</taxon>
    </lineage>
</organism>
<gene>
    <name evidence="2" type="ORF">CC86DRAFT_414086</name>
</gene>
<keyword evidence="3" id="KW-1185">Reference proteome</keyword>
<sequence>MPAGSSATPLSNSFAAAQTDGATELLSVMNNNSIPLGLGGTREDPIDFSGDITSASASVFASADNSQALVLMPLHQQDKFMQLAKCDAAPANFKYVIAPSRLRAMAQKYTNNKSAVVIRVTLPKVLRNPKSKSKSKDKGKGKDRDTSENKNDERDELPTAKDTRPPKDKGIRAAVAARVLTTIPYTGAVLHAAIPNSLCRRCRLERSFTQQMPTTDAYGVSFQQFWLEGWRKYTKLLFISSDRRRDKPELDRCTKKLLNTVDRIMSRKPRRLITTMDPDTARR</sequence>
<accession>A0A6A6ZDH1</accession>
<feature type="region of interest" description="Disordered" evidence="1">
    <location>
        <begin position="127"/>
        <end position="170"/>
    </location>
</feature>
<reference evidence="2" key="1">
    <citation type="journal article" date="2020" name="Stud. Mycol.">
        <title>101 Dothideomycetes genomes: a test case for predicting lifestyles and emergence of pathogens.</title>
        <authorList>
            <person name="Haridas S."/>
            <person name="Albert R."/>
            <person name="Binder M."/>
            <person name="Bloem J."/>
            <person name="Labutti K."/>
            <person name="Salamov A."/>
            <person name="Andreopoulos B."/>
            <person name="Baker S."/>
            <person name="Barry K."/>
            <person name="Bills G."/>
            <person name="Bluhm B."/>
            <person name="Cannon C."/>
            <person name="Castanera R."/>
            <person name="Culley D."/>
            <person name="Daum C."/>
            <person name="Ezra D."/>
            <person name="Gonzalez J."/>
            <person name="Henrissat B."/>
            <person name="Kuo A."/>
            <person name="Liang C."/>
            <person name="Lipzen A."/>
            <person name="Lutzoni F."/>
            <person name="Magnuson J."/>
            <person name="Mondo S."/>
            <person name="Nolan M."/>
            <person name="Ohm R."/>
            <person name="Pangilinan J."/>
            <person name="Park H.-J."/>
            <person name="Ramirez L."/>
            <person name="Alfaro M."/>
            <person name="Sun H."/>
            <person name="Tritt A."/>
            <person name="Yoshinaga Y."/>
            <person name="Zwiers L.-H."/>
            <person name="Turgeon B."/>
            <person name="Goodwin S."/>
            <person name="Spatafora J."/>
            <person name="Crous P."/>
            <person name="Grigoriev I."/>
        </authorList>
    </citation>
    <scope>NUCLEOTIDE SEQUENCE</scope>
    <source>
        <strain evidence="2">CBS 113818</strain>
    </source>
</reference>
<dbReference type="Proteomes" id="UP000799424">
    <property type="component" value="Unassembled WGS sequence"/>
</dbReference>
<proteinExistence type="predicted"/>
<evidence type="ECO:0000256" key="1">
    <source>
        <dbReference type="SAM" id="MobiDB-lite"/>
    </source>
</evidence>
<protein>
    <submittedName>
        <fullName evidence="2">Uncharacterized protein</fullName>
    </submittedName>
</protein>
<feature type="compositionally biased region" description="Basic and acidic residues" evidence="1">
    <location>
        <begin position="134"/>
        <end position="170"/>
    </location>
</feature>
<dbReference type="AlphaFoldDB" id="A0A6A6ZDH1"/>
<name>A0A6A6ZDH1_9PLEO</name>
<evidence type="ECO:0000313" key="2">
    <source>
        <dbReference type="EMBL" id="KAF2818335.1"/>
    </source>
</evidence>
<evidence type="ECO:0000313" key="3">
    <source>
        <dbReference type="Proteomes" id="UP000799424"/>
    </source>
</evidence>